<feature type="compositionally biased region" description="Low complexity" evidence="1">
    <location>
        <begin position="421"/>
        <end position="435"/>
    </location>
</feature>
<feature type="compositionally biased region" description="Polar residues" evidence="1">
    <location>
        <begin position="167"/>
        <end position="184"/>
    </location>
</feature>
<protein>
    <submittedName>
        <fullName evidence="3">Uncharacterized protein</fullName>
    </submittedName>
</protein>
<dbReference type="PANTHER" id="PTHR37852">
    <property type="entry name" value="YALI0B21208P"/>
    <property type="match status" value="1"/>
</dbReference>
<proteinExistence type="predicted"/>
<evidence type="ECO:0000313" key="4">
    <source>
        <dbReference type="Proteomes" id="UP000242770"/>
    </source>
</evidence>
<accession>A0A0F7RXH4</accession>
<dbReference type="STRING" id="49012.A0A0F7RXH4"/>
<evidence type="ECO:0000256" key="2">
    <source>
        <dbReference type="SAM" id="Phobius"/>
    </source>
</evidence>
<feature type="transmembrane region" description="Helical" evidence="2">
    <location>
        <begin position="66"/>
        <end position="87"/>
    </location>
</feature>
<evidence type="ECO:0000256" key="1">
    <source>
        <dbReference type="SAM" id="MobiDB-lite"/>
    </source>
</evidence>
<dbReference type="Proteomes" id="UP000242770">
    <property type="component" value="Unassembled WGS sequence"/>
</dbReference>
<feature type="region of interest" description="Disordered" evidence="1">
    <location>
        <begin position="133"/>
        <end position="152"/>
    </location>
</feature>
<gene>
    <name evidence="3" type="primary">SSCI60590.1</name>
</gene>
<feature type="compositionally biased region" description="Low complexity" evidence="1">
    <location>
        <begin position="204"/>
        <end position="227"/>
    </location>
</feature>
<sequence length="636" mass="66505">MQQLKLASFFSISNPPTFANNAATGRMASLDVSPIVDLGVGSASASERSSEASTSYKSKLPDKKTFIATLSGGAFIVGLTGATIYGLRKAKLQALKEVQELAEASVGSAQSGSAAGSTATAVAAKHAIPSSLRARSTVERTTTEADTGEPTSALALFRQMNSAILSPSKRSTVGADSSIGTAPTSVFDDETGALPSVLRKRKAAPAPSLSSRISSSKSSSSAASAAATMPNPDDAKIDYSEMDSTLDFLGLSTPVPAEEQRRLKELEGNASNDTAPRGFFQSPVGLSLKAFFIATSIVTFSTLAAVEATKWALGVETMDEFVVAMTKVIPSRQSGERSLQGAAPHMRVQRDQADVSPAAANAHTAAATPKSVDEALTDLSNASSFEEWVSTLKTQLDTERDFEVQRRFAGVGGSASNDSIATSTPTPAPSPRSYAVHSPLELDDLGRDTAEPASFFRSVLTISPVLPSTAFGLGLISGVLTSGKRAGLVFMAENAHRLPDTVQGWYFYSKTKNYKVLLGAAKGGLKQGTRLGIWTTGFCFAERFAELTRASLQKQFASSGEVEEAREGFKVLGHWTDGALAGVVTAAAATALYRLPRPSAVKVFQLGLLAGASTGGIRDVQERLVHMEIGGVASHT</sequence>
<dbReference type="EMBL" id="CCFA01003615">
    <property type="protein sequence ID" value="CDS01185.1"/>
    <property type="molecule type" value="Genomic_DNA"/>
</dbReference>
<keyword evidence="2" id="KW-0812">Transmembrane</keyword>
<feature type="region of interest" description="Disordered" evidence="1">
    <location>
        <begin position="412"/>
        <end position="436"/>
    </location>
</feature>
<evidence type="ECO:0000313" key="3">
    <source>
        <dbReference type="EMBL" id="CDS01185.1"/>
    </source>
</evidence>
<dbReference type="PANTHER" id="PTHR37852:SF1">
    <property type="entry name" value="HIG1 DOMAIN-CONTAINING PROTEIN"/>
    <property type="match status" value="1"/>
</dbReference>
<feature type="region of interest" description="Disordered" evidence="1">
    <location>
        <begin position="167"/>
        <end position="237"/>
    </location>
</feature>
<keyword evidence="2" id="KW-0472">Membrane</keyword>
<dbReference type="AlphaFoldDB" id="A0A0F7RXH4"/>
<name>A0A0F7RXH4_9BASI</name>
<organism evidence="3 4">
    <name type="scientific">Sporisorium scitamineum</name>
    <dbReference type="NCBI Taxonomy" id="49012"/>
    <lineage>
        <taxon>Eukaryota</taxon>
        <taxon>Fungi</taxon>
        <taxon>Dikarya</taxon>
        <taxon>Basidiomycota</taxon>
        <taxon>Ustilaginomycotina</taxon>
        <taxon>Ustilaginomycetes</taxon>
        <taxon>Ustilaginales</taxon>
        <taxon>Ustilaginaceae</taxon>
        <taxon>Sporisorium</taxon>
    </lineage>
</organism>
<keyword evidence="4" id="KW-1185">Reference proteome</keyword>
<reference evidence="4" key="1">
    <citation type="submission" date="2014-06" db="EMBL/GenBank/DDBJ databases">
        <authorList>
            <person name="Berkman P.J."/>
        </authorList>
    </citation>
    <scope>NUCLEOTIDE SEQUENCE [LARGE SCALE GENOMIC DNA]</scope>
</reference>
<keyword evidence="2" id="KW-1133">Transmembrane helix</keyword>